<keyword evidence="3" id="KW-1185">Reference proteome</keyword>
<dbReference type="Proteomes" id="UP000652354">
    <property type="component" value="Unassembled WGS sequence"/>
</dbReference>
<keyword evidence="1" id="KW-1133">Transmembrane helix</keyword>
<protein>
    <submittedName>
        <fullName evidence="2">Uncharacterized protein</fullName>
    </submittedName>
</protein>
<accession>A0A919Q824</accession>
<dbReference type="RefSeq" id="WP_203657049.1">
    <property type="nucleotide sequence ID" value="NZ_BONR01000006.1"/>
</dbReference>
<dbReference type="EMBL" id="BONR01000006">
    <property type="protein sequence ID" value="GIG55490.1"/>
    <property type="molecule type" value="Genomic_DNA"/>
</dbReference>
<name>A0A919Q824_9MICO</name>
<gene>
    <name evidence="2" type="ORF">Dac01nite_22420</name>
</gene>
<dbReference type="AlphaFoldDB" id="A0A919Q824"/>
<organism evidence="2 3">
    <name type="scientific">Demequina activiva</name>
    <dbReference type="NCBI Taxonomy" id="1582364"/>
    <lineage>
        <taxon>Bacteria</taxon>
        <taxon>Bacillati</taxon>
        <taxon>Actinomycetota</taxon>
        <taxon>Actinomycetes</taxon>
        <taxon>Micrococcales</taxon>
        <taxon>Demequinaceae</taxon>
        <taxon>Demequina</taxon>
    </lineage>
</organism>
<comment type="caution">
    <text evidence="2">The sequence shown here is derived from an EMBL/GenBank/DDBJ whole genome shotgun (WGS) entry which is preliminary data.</text>
</comment>
<sequence length="50" mass="5198">MTTDNATTTNSIKDAPWYAVPTILAILMLSSGCFFALLALGISTLAGTGY</sequence>
<proteinExistence type="predicted"/>
<keyword evidence="1" id="KW-0812">Transmembrane</keyword>
<feature type="transmembrane region" description="Helical" evidence="1">
    <location>
        <begin position="23"/>
        <end position="46"/>
    </location>
</feature>
<evidence type="ECO:0000256" key="1">
    <source>
        <dbReference type="SAM" id="Phobius"/>
    </source>
</evidence>
<evidence type="ECO:0000313" key="2">
    <source>
        <dbReference type="EMBL" id="GIG55490.1"/>
    </source>
</evidence>
<evidence type="ECO:0000313" key="3">
    <source>
        <dbReference type="Proteomes" id="UP000652354"/>
    </source>
</evidence>
<reference evidence="2" key="1">
    <citation type="submission" date="2021-01" db="EMBL/GenBank/DDBJ databases">
        <title>Whole genome shotgun sequence of Demequina activiva NBRC 110675.</title>
        <authorList>
            <person name="Komaki H."/>
            <person name="Tamura T."/>
        </authorList>
    </citation>
    <scope>NUCLEOTIDE SEQUENCE</scope>
    <source>
        <strain evidence="2">NBRC 110675</strain>
    </source>
</reference>
<keyword evidence="1" id="KW-0472">Membrane</keyword>